<dbReference type="EMBL" id="CAJNDS010000535">
    <property type="protein sequence ID" value="CAE7216390.1"/>
    <property type="molecule type" value="Genomic_DNA"/>
</dbReference>
<proteinExistence type="predicted"/>
<name>A0A812JVD3_9DINO</name>
<dbReference type="InterPro" id="IPR029044">
    <property type="entry name" value="Nucleotide-diphossugar_trans"/>
</dbReference>
<dbReference type="Gene3D" id="3.90.550.10">
    <property type="entry name" value="Spore Coat Polysaccharide Biosynthesis Protein SpsA, Chain A"/>
    <property type="match status" value="1"/>
</dbReference>
<accession>A0A812JVD3</accession>
<gene>
    <name evidence="1" type="primary">pif1</name>
    <name evidence="1" type="ORF">SNAT2548_LOCUS7634</name>
</gene>
<organism evidence="1 2">
    <name type="scientific">Symbiodinium natans</name>
    <dbReference type="NCBI Taxonomy" id="878477"/>
    <lineage>
        <taxon>Eukaryota</taxon>
        <taxon>Sar</taxon>
        <taxon>Alveolata</taxon>
        <taxon>Dinophyceae</taxon>
        <taxon>Suessiales</taxon>
        <taxon>Symbiodiniaceae</taxon>
        <taxon>Symbiodinium</taxon>
    </lineage>
</organism>
<evidence type="ECO:0000313" key="1">
    <source>
        <dbReference type="EMBL" id="CAE7216390.1"/>
    </source>
</evidence>
<sequence>MTLCELSRGVAAKPLHKAQRSLLRLAPADAAHWQLWQFDFLVPAISADDWLGGCASVAQTVPGTSKGLAMIPWAEQFRTKLFSSPLPPKLLPEMGSVAFATLLCEDSTHSDRFSEWLRALDVMLWSLRRFHGVEGDDGQVRQVVPLLVLFQEEFHHEAWPLLEQRGVVPLPVGEFPAAPLPGNLHRVAAWRRLHLWSLTSFRRIVYLDTDTLVTGSLWHLFQLPDSVHFAASGFGLDHQLLRHQRLNTGVLVLSPDQEVFAAMRSVLKRGLLHDHPEFKLQGYLDQAWVDLFFRYATRRARGGLVRWRKVQAGPRNLSVTEVCPPPADAEAPREVQESPVSQLPGAGELQLNVCMLDPGSNFLVSFNAMNSCGDEVLEFCHAGLVAPKKRGIHVLHWPGRAWKPWKHEAPWSRSSADELWWSVQERVRR</sequence>
<dbReference type="PANTHER" id="PTHR11183">
    <property type="entry name" value="GLYCOGENIN SUBFAMILY MEMBER"/>
    <property type="match status" value="1"/>
</dbReference>
<dbReference type="Proteomes" id="UP000604046">
    <property type="component" value="Unassembled WGS sequence"/>
</dbReference>
<evidence type="ECO:0000313" key="2">
    <source>
        <dbReference type="Proteomes" id="UP000604046"/>
    </source>
</evidence>
<dbReference type="AlphaFoldDB" id="A0A812JVD3"/>
<dbReference type="SUPFAM" id="SSF53448">
    <property type="entry name" value="Nucleotide-diphospho-sugar transferases"/>
    <property type="match status" value="1"/>
</dbReference>
<keyword evidence="2" id="KW-1185">Reference proteome</keyword>
<dbReference type="InterPro" id="IPR050587">
    <property type="entry name" value="GNT1/Glycosyltrans_8"/>
</dbReference>
<reference evidence="1" key="1">
    <citation type="submission" date="2021-02" db="EMBL/GenBank/DDBJ databases">
        <authorList>
            <person name="Dougan E. K."/>
            <person name="Rhodes N."/>
            <person name="Thang M."/>
            <person name="Chan C."/>
        </authorList>
    </citation>
    <scope>NUCLEOTIDE SEQUENCE</scope>
</reference>
<protein>
    <submittedName>
        <fullName evidence="1">Pif1 protein</fullName>
    </submittedName>
</protein>
<comment type="caution">
    <text evidence="1">The sequence shown here is derived from an EMBL/GenBank/DDBJ whole genome shotgun (WGS) entry which is preliminary data.</text>
</comment>
<dbReference type="OrthoDB" id="2014201at2759"/>